<accession>A0A8K0EFB5</accession>
<dbReference type="AlphaFoldDB" id="A0A8K0EFB5"/>
<dbReference type="PANTHER" id="PTHR22801">
    <property type="entry name" value="LITHOSTATHINE"/>
    <property type="match status" value="1"/>
</dbReference>
<feature type="domain" description="C-type lectin" evidence="3">
    <location>
        <begin position="600"/>
        <end position="696"/>
    </location>
</feature>
<feature type="region of interest" description="Disordered" evidence="1">
    <location>
        <begin position="137"/>
        <end position="158"/>
    </location>
</feature>
<feature type="domain" description="C-type lectin" evidence="3">
    <location>
        <begin position="476"/>
        <end position="583"/>
    </location>
</feature>
<dbReference type="PANTHER" id="PTHR22801:SF63">
    <property type="entry name" value="C-TYPE LECTIN DOMAIN-CONTAINING PROTEIN"/>
    <property type="match status" value="1"/>
</dbReference>
<dbReference type="SUPFAM" id="SSF56436">
    <property type="entry name" value="C-type lectin-like"/>
    <property type="match status" value="3"/>
</dbReference>
<dbReference type="Proteomes" id="UP000838412">
    <property type="component" value="Chromosome 17"/>
</dbReference>
<dbReference type="InterPro" id="IPR016187">
    <property type="entry name" value="CTDL_fold"/>
</dbReference>
<feature type="region of interest" description="Disordered" evidence="1">
    <location>
        <begin position="219"/>
        <end position="283"/>
    </location>
</feature>
<keyword evidence="2" id="KW-1133">Transmembrane helix</keyword>
<feature type="domain" description="C-type lectin" evidence="3">
    <location>
        <begin position="12"/>
        <end position="108"/>
    </location>
</feature>
<keyword evidence="5" id="KW-1185">Reference proteome</keyword>
<dbReference type="Pfam" id="PF00059">
    <property type="entry name" value="Lectin_C"/>
    <property type="match status" value="2"/>
</dbReference>
<feature type="transmembrane region" description="Helical" evidence="2">
    <location>
        <begin position="309"/>
        <end position="336"/>
    </location>
</feature>
<dbReference type="InterPro" id="IPR001304">
    <property type="entry name" value="C-type_lectin-like"/>
</dbReference>
<keyword evidence="2" id="KW-0812">Transmembrane</keyword>
<evidence type="ECO:0000313" key="5">
    <source>
        <dbReference type="Proteomes" id="UP000838412"/>
    </source>
</evidence>
<dbReference type="OrthoDB" id="8950604at2759"/>
<evidence type="ECO:0000313" key="4">
    <source>
        <dbReference type="EMBL" id="CAH1248783.1"/>
    </source>
</evidence>
<dbReference type="CDD" id="cd00037">
    <property type="entry name" value="CLECT"/>
    <property type="match status" value="3"/>
</dbReference>
<protein>
    <submittedName>
        <fullName evidence="4">CD209 protein</fullName>
    </submittedName>
</protein>
<evidence type="ECO:0000259" key="3">
    <source>
        <dbReference type="PROSITE" id="PS50041"/>
    </source>
</evidence>
<evidence type="ECO:0000256" key="1">
    <source>
        <dbReference type="SAM" id="MobiDB-lite"/>
    </source>
</evidence>
<sequence length="696" mass="77173">MSDGCPVGYKLLARSCFRLDFRTMSHSDARMACKREGARLAMPKTEQIDLALKEVVHTEGGNLEYWIAMRNRGALIRRKIQWLWEDGSMLGYRTMSTQGEEPRQVAHCRDTGAINNPVLSLGQDEDKGMGDIKGLASTDETNDVPNGHAHHRSKKGGNKTVRQIGIPIKNGGHETDRESRSTFPVTVSRNISGSVENTLYKTGSPQQAAHRELPAIPTEDEETEVKTVASEDCDDEAEAHEYNYINRDDVNNLRQSGEDNGQPYNKEDTALPGNAQRDAPDLLNNPTYVPGALRGDNNKEVWCKCLRSYLLRGIIIALAVAAMVTGGVVTCIYLIVTPEIKAGLQPPLHSKDLTTDSPVLTNGHNLKTASTLTTNLSEVTTIQQIVTGSLPAVTTTQPIVPATMPNVTTTQPKVTTTLPNVATAMPEVTSILPVVTTKHTELLVSTTSFMRQRKILKTAKTETTTTNGCQSGYLMHINVCFKAFNTPMNFPDASWTCRTDGRTLAMPKDASTNGFLISLKNGVDKQGCFWFGLVDQREEGAWEWIDGTPLGNHSVWSTGEPNNLNDVDCAQYDGEIWNDRICSGANGKFICQVKPPVKLVARNCFRLNFRKKSHSDAREACMKEGARLAMPKTKELDIALRNLVRTEGENRQYWIGMRDTGIWLHKRHWCWEDGSKLGNYKNKEKTSRSQRDGCCS</sequence>
<dbReference type="SMART" id="SM00034">
    <property type="entry name" value="CLECT"/>
    <property type="match status" value="3"/>
</dbReference>
<name>A0A8K0EFB5_BRALA</name>
<feature type="compositionally biased region" description="Polar residues" evidence="1">
    <location>
        <begin position="252"/>
        <end position="263"/>
    </location>
</feature>
<dbReference type="PROSITE" id="PS50041">
    <property type="entry name" value="C_TYPE_LECTIN_2"/>
    <property type="match status" value="3"/>
</dbReference>
<proteinExistence type="predicted"/>
<feature type="compositionally biased region" description="Basic residues" evidence="1">
    <location>
        <begin position="148"/>
        <end position="157"/>
    </location>
</feature>
<reference evidence="4" key="1">
    <citation type="submission" date="2022-01" db="EMBL/GenBank/DDBJ databases">
        <authorList>
            <person name="Braso-Vives M."/>
        </authorList>
    </citation>
    <scope>NUCLEOTIDE SEQUENCE</scope>
</reference>
<dbReference type="EMBL" id="OV696702">
    <property type="protein sequence ID" value="CAH1248783.1"/>
    <property type="molecule type" value="Genomic_DNA"/>
</dbReference>
<gene>
    <name evidence="4" type="primary">CD209</name>
    <name evidence="4" type="ORF">BLAG_LOCUS10087</name>
</gene>
<keyword evidence="2" id="KW-0472">Membrane</keyword>
<dbReference type="InterPro" id="IPR016186">
    <property type="entry name" value="C-type_lectin-like/link_sf"/>
</dbReference>
<evidence type="ECO:0000256" key="2">
    <source>
        <dbReference type="SAM" id="Phobius"/>
    </source>
</evidence>
<organism evidence="4 5">
    <name type="scientific">Branchiostoma lanceolatum</name>
    <name type="common">Common lancelet</name>
    <name type="synonym">Amphioxus lanceolatum</name>
    <dbReference type="NCBI Taxonomy" id="7740"/>
    <lineage>
        <taxon>Eukaryota</taxon>
        <taxon>Metazoa</taxon>
        <taxon>Chordata</taxon>
        <taxon>Cephalochordata</taxon>
        <taxon>Leptocardii</taxon>
        <taxon>Amphioxiformes</taxon>
        <taxon>Branchiostomatidae</taxon>
        <taxon>Branchiostoma</taxon>
    </lineage>
</organism>
<dbReference type="Gene3D" id="3.10.100.10">
    <property type="entry name" value="Mannose-Binding Protein A, subunit A"/>
    <property type="match status" value="3"/>
</dbReference>
<dbReference type="InterPro" id="IPR050801">
    <property type="entry name" value="Ca-Dep_Lectins_ImmuneDev"/>
</dbReference>